<gene>
    <name evidence="1" type="ordered locus">BFO_1655</name>
</gene>
<name>G8UML0_TANFA</name>
<reference evidence="2" key="1">
    <citation type="submission" date="2011-12" db="EMBL/GenBank/DDBJ databases">
        <title>Complete sequence of Tannerella forsythia ATCC 43037.</title>
        <authorList>
            <person name="Dewhirst F."/>
            <person name="Tanner A."/>
            <person name="Izard J."/>
            <person name="Brinkac L."/>
            <person name="Durkin A.S."/>
            <person name="Hostetler J."/>
            <person name="Shetty J."/>
            <person name="Torralba M."/>
            <person name="Gill S."/>
            <person name="Nelson K."/>
        </authorList>
    </citation>
    <scope>NUCLEOTIDE SEQUENCE [LARGE SCALE GENOMIC DNA]</scope>
    <source>
        <strain evidence="2">ATCC 43037 / JCM 10827 / CCUG 33226 / KCTC 5666 / FDC 338</strain>
    </source>
</reference>
<dbReference type="EMBL" id="CP003191">
    <property type="protein sequence ID" value="AEW22110.1"/>
    <property type="molecule type" value="Genomic_DNA"/>
</dbReference>
<dbReference type="HOGENOM" id="CLU_3223129_0_0_10"/>
<organism evidence="1 2">
    <name type="scientific">Tannerella forsythia (strain ATCC 43037 / JCM 10827 / CCUG 21028 A / KCTC 5666 / FDC 338)</name>
    <name type="common">Bacteroides forsythus</name>
    <dbReference type="NCBI Taxonomy" id="203275"/>
    <lineage>
        <taxon>Bacteria</taxon>
        <taxon>Pseudomonadati</taxon>
        <taxon>Bacteroidota</taxon>
        <taxon>Bacteroidia</taxon>
        <taxon>Bacteroidales</taxon>
        <taxon>Tannerellaceae</taxon>
        <taxon>Tannerella</taxon>
    </lineage>
</organism>
<protein>
    <submittedName>
        <fullName evidence="1">Uncharacterized protein</fullName>
    </submittedName>
</protein>
<keyword evidence="2" id="KW-1185">Reference proteome</keyword>
<dbReference type="AlphaFoldDB" id="G8UML0"/>
<dbReference type="Proteomes" id="UP000005436">
    <property type="component" value="Chromosome"/>
</dbReference>
<evidence type="ECO:0000313" key="1">
    <source>
        <dbReference type="EMBL" id="AEW22110.1"/>
    </source>
</evidence>
<sequence length="44" mass="4941">MRSDTVYPVRLPARGTRAASPIYFSPIPQGWGIHVRTLFRGLKA</sequence>
<dbReference type="KEGG" id="tfo:BFO_1655"/>
<evidence type="ECO:0000313" key="2">
    <source>
        <dbReference type="Proteomes" id="UP000005436"/>
    </source>
</evidence>
<accession>G8UML0</accession>
<proteinExistence type="predicted"/>